<dbReference type="RefSeq" id="WP_061329894.1">
    <property type="nucleotide sequence ID" value="NZ_CP022405.1"/>
</dbReference>
<reference evidence="2" key="1">
    <citation type="submission" date="2017-07" db="EMBL/GenBank/DDBJ databases">
        <title>Genome sequencing of BoNT-producing clostridia.</title>
        <authorList>
            <person name="Williamson C."/>
        </authorList>
    </citation>
    <scope>NUCLEOTIDE SEQUENCE</scope>
    <source>
        <strain evidence="2">AM553</strain>
    </source>
</reference>
<dbReference type="Pfam" id="PF19448">
    <property type="entry name" value="DUF5986"/>
    <property type="match status" value="1"/>
</dbReference>
<gene>
    <name evidence="2" type="ORF">CGS26_10110</name>
</gene>
<proteinExistence type="predicted"/>
<dbReference type="Proteomes" id="UP000962161">
    <property type="component" value="Chromosome"/>
</dbReference>
<feature type="compositionally biased region" description="Basic and acidic residues" evidence="1">
    <location>
        <begin position="231"/>
        <end position="254"/>
    </location>
</feature>
<evidence type="ECO:0000313" key="3">
    <source>
        <dbReference type="Proteomes" id="UP000962161"/>
    </source>
</evidence>
<feature type="region of interest" description="Disordered" evidence="1">
    <location>
        <begin position="223"/>
        <end position="254"/>
    </location>
</feature>
<protein>
    <submittedName>
        <fullName evidence="2">Uncharacterized protein</fullName>
    </submittedName>
</protein>
<organism evidence="2 3">
    <name type="scientific">Clostridium sporogenes</name>
    <dbReference type="NCBI Taxonomy" id="1509"/>
    <lineage>
        <taxon>Bacteria</taxon>
        <taxon>Bacillati</taxon>
        <taxon>Bacillota</taxon>
        <taxon>Clostridia</taxon>
        <taxon>Eubacteriales</taxon>
        <taxon>Clostridiaceae</taxon>
        <taxon>Clostridium</taxon>
    </lineage>
</organism>
<dbReference type="InterPro" id="IPR046028">
    <property type="entry name" value="DUF5986"/>
</dbReference>
<dbReference type="AlphaFoldDB" id="A0AAE6I5M6"/>
<evidence type="ECO:0000313" key="2">
    <source>
        <dbReference type="EMBL" id="QDY32690.1"/>
    </source>
</evidence>
<sequence>MRGNMLPENLLLKEKIELILKSIRDGKLQYIDHVKKENLPTENGKYHEIWNYIFKNIKKNFSDFPYKCYKIFRGELWSFIVVYNEETNILYVLMKEQRIKQIKSQEDKEYHYAKILNSINNDFNPEQREQISIFPKDDNKEKYIEEDLERMLGDLNGKVKICVNILFSEKQGKVTNISGNVLDYNLDIIKSECWNRYLKADIDEIVDTNDELNIENPPIELGIKKYSNGDNSEKKKEDTKDMVASKEKQKRKLE</sequence>
<name>A0AAE6I5M6_CLOSG</name>
<dbReference type="EMBL" id="CP022405">
    <property type="protein sequence ID" value="QDY32690.1"/>
    <property type="molecule type" value="Genomic_DNA"/>
</dbReference>
<accession>A0AAE6I5M6</accession>
<evidence type="ECO:0000256" key="1">
    <source>
        <dbReference type="SAM" id="MobiDB-lite"/>
    </source>
</evidence>